<name>A0A6A6FUX0_9PEZI</name>
<protein>
    <submittedName>
        <fullName evidence="1">Uncharacterized protein</fullName>
    </submittedName>
</protein>
<sequence length="105" mass="11655">MASWTHVRYVSDSVCWPSQKFRSSIRLLIALTARIPPSSFIASTLLKVTRDTAMTRVRVSHKKAYAAQTHHDGTVFASTSVGVALVCVLPFDLDDHLTGILKRDK</sequence>
<proteinExistence type="predicted"/>
<evidence type="ECO:0000313" key="1">
    <source>
        <dbReference type="EMBL" id="KAF2217018.1"/>
    </source>
</evidence>
<reference evidence="1" key="1">
    <citation type="journal article" date="2020" name="Stud. Mycol.">
        <title>101 Dothideomycetes genomes: a test case for predicting lifestyles and emergence of pathogens.</title>
        <authorList>
            <person name="Haridas S."/>
            <person name="Albert R."/>
            <person name="Binder M."/>
            <person name="Bloem J."/>
            <person name="Labutti K."/>
            <person name="Salamov A."/>
            <person name="Andreopoulos B."/>
            <person name="Baker S."/>
            <person name="Barry K."/>
            <person name="Bills G."/>
            <person name="Bluhm B."/>
            <person name="Cannon C."/>
            <person name="Castanera R."/>
            <person name="Culley D."/>
            <person name="Daum C."/>
            <person name="Ezra D."/>
            <person name="Gonzalez J."/>
            <person name="Henrissat B."/>
            <person name="Kuo A."/>
            <person name="Liang C."/>
            <person name="Lipzen A."/>
            <person name="Lutzoni F."/>
            <person name="Magnuson J."/>
            <person name="Mondo S."/>
            <person name="Nolan M."/>
            <person name="Ohm R."/>
            <person name="Pangilinan J."/>
            <person name="Park H.-J."/>
            <person name="Ramirez L."/>
            <person name="Alfaro M."/>
            <person name="Sun H."/>
            <person name="Tritt A."/>
            <person name="Yoshinaga Y."/>
            <person name="Zwiers L.-H."/>
            <person name="Turgeon B."/>
            <person name="Goodwin S."/>
            <person name="Spatafora J."/>
            <person name="Crous P."/>
            <person name="Grigoriev I."/>
        </authorList>
    </citation>
    <scope>NUCLEOTIDE SEQUENCE</scope>
    <source>
        <strain evidence="1">SCOH1-5</strain>
    </source>
</reference>
<dbReference type="AlphaFoldDB" id="A0A6A6FUX0"/>
<keyword evidence="2" id="KW-1185">Reference proteome</keyword>
<dbReference type="Proteomes" id="UP000799539">
    <property type="component" value="Unassembled WGS sequence"/>
</dbReference>
<evidence type="ECO:0000313" key="2">
    <source>
        <dbReference type="Proteomes" id="UP000799539"/>
    </source>
</evidence>
<accession>A0A6A6FUX0</accession>
<dbReference type="EMBL" id="ML992663">
    <property type="protein sequence ID" value="KAF2217018.1"/>
    <property type="molecule type" value="Genomic_DNA"/>
</dbReference>
<gene>
    <name evidence="1" type="ORF">CERZMDRAFT_93081</name>
</gene>
<organism evidence="1 2">
    <name type="scientific">Cercospora zeae-maydis SCOH1-5</name>
    <dbReference type="NCBI Taxonomy" id="717836"/>
    <lineage>
        <taxon>Eukaryota</taxon>
        <taxon>Fungi</taxon>
        <taxon>Dikarya</taxon>
        <taxon>Ascomycota</taxon>
        <taxon>Pezizomycotina</taxon>
        <taxon>Dothideomycetes</taxon>
        <taxon>Dothideomycetidae</taxon>
        <taxon>Mycosphaerellales</taxon>
        <taxon>Mycosphaerellaceae</taxon>
        <taxon>Cercospora</taxon>
    </lineage>
</organism>